<reference evidence="2 3" key="1">
    <citation type="journal article" date="2014" name="PLoS Genet.">
        <title>Analysis of the Phlebiopsis gigantea genome, transcriptome and secretome provides insight into its pioneer colonization strategies of wood.</title>
        <authorList>
            <person name="Hori C."/>
            <person name="Ishida T."/>
            <person name="Igarashi K."/>
            <person name="Samejima M."/>
            <person name="Suzuki H."/>
            <person name="Master E."/>
            <person name="Ferreira P."/>
            <person name="Ruiz-Duenas F.J."/>
            <person name="Held B."/>
            <person name="Canessa P."/>
            <person name="Larrondo L.F."/>
            <person name="Schmoll M."/>
            <person name="Druzhinina I.S."/>
            <person name="Kubicek C.P."/>
            <person name="Gaskell J.A."/>
            <person name="Kersten P."/>
            <person name="St John F."/>
            <person name="Glasner J."/>
            <person name="Sabat G."/>
            <person name="Splinter BonDurant S."/>
            <person name="Syed K."/>
            <person name="Yadav J."/>
            <person name="Mgbeahuruike A.C."/>
            <person name="Kovalchuk A."/>
            <person name="Asiegbu F.O."/>
            <person name="Lackner G."/>
            <person name="Hoffmeister D."/>
            <person name="Rencoret J."/>
            <person name="Gutierrez A."/>
            <person name="Sun H."/>
            <person name="Lindquist E."/>
            <person name="Barry K."/>
            <person name="Riley R."/>
            <person name="Grigoriev I.V."/>
            <person name="Henrissat B."/>
            <person name="Kues U."/>
            <person name="Berka R.M."/>
            <person name="Martinez A.T."/>
            <person name="Covert S.F."/>
            <person name="Blanchette R.A."/>
            <person name="Cullen D."/>
        </authorList>
    </citation>
    <scope>NUCLEOTIDE SEQUENCE [LARGE SCALE GENOMIC DNA]</scope>
    <source>
        <strain evidence="2 3">11061_1 CR5-6</strain>
    </source>
</reference>
<evidence type="ECO:0000313" key="2">
    <source>
        <dbReference type="EMBL" id="KIP07169.1"/>
    </source>
</evidence>
<gene>
    <name evidence="2" type="ORF">PHLGIDRAFT_428966</name>
</gene>
<feature type="signal peptide" evidence="1">
    <location>
        <begin position="1"/>
        <end position="22"/>
    </location>
</feature>
<feature type="chain" id="PRO_5002176445" description="Secreted protein" evidence="1">
    <location>
        <begin position="23"/>
        <end position="104"/>
    </location>
</feature>
<name>A0A0C3NPU0_PHLG1</name>
<proteinExistence type="predicted"/>
<dbReference type="EMBL" id="KN840502">
    <property type="protein sequence ID" value="KIP07169.1"/>
    <property type="molecule type" value="Genomic_DNA"/>
</dbReference>
<dbReference type="AlphaFoldDB" id="A0A0C3NPU0"/>
<evidence type="ECO:0008006" key="4">
    <source>
        <dbReference type="Google" id="ProtNLM"/>
    </source>
</evidence>
<protein>
    <recommendedName>
        <fullName evidence="4">Secreted protein</fullName>
    </recommendedName>
</protein>
<dbReference type="Proteomes" id="UP000053257">
    <property type="component" value="Unassembled WGS sequence"/>
</dbReference>
<dbReference type="HOGENOM" id="CLU_2251035_0_0_1"/>
<evidence type="ECO:0000313" key="3">
    <source>
        <dbReference type="Proteomes" id="UP000053257"/>
    </source>
</evidence>
<keyword evidence="1" id="KW-0732">Signal</keyword>
<keyword evidence="3" id="KW-1185">Reference proteome</keyword>
<organism evidence="2 3">
    <name type="scientific">Phlebiopsis gigantea (strain 11061_1 CR5-6)</name>
    <name type="common">White-rot fungus</name>
    <name type="synonym">Peniophora gigantea</name>
    <dbReference type="NCBI Taxonomy" id="745531"/>
    <lineage>
        <taxon>Eukaryota</taxon>
        <taxon>Fungi</taxon>
        <taxon>Dikarya</taxon>
        <taxon>Basidiomycota</taxon>
        <taxon>Agaricomycotina</taxon>
        <taxon>Agaricomycetes</taxon>
        <taxon>Polyporales</taxon>
        <taxon>Phanerochaetaceae</taxon>
        <taxon>Phlebiopsis</taxon>
    </lineage>
</organism>
<accession>A0A0C3NPU0</accession>
<sequence>MFVRVLSILSTDLLSLPACVSAQVLAYTMYCAMIRALPNGLYRLSAHRPFTAFPTATASIQRSLGIFLLAPPPTKTKDLLVFVGYQRPDEPGLIPSARRGTRES</sequence>
<evidence type="ECO:0000256" key="1">
    <source>
        <dbReference type="SAM" id="SignalP"/>
    </source>
</evidence>